<comment type="catalytic activity">
    <reaction evidence="4">
        <text>ATP + H2O = ADP + phosphate + H(+)</text>
        <dbReference type="Rhea" id="RHEA:13065"/>
        <dbReference type="ChEBI" id="CHEBI:15377"/>
        <dbReference type="ChEBI" id="CHEBI:15378"/>
        <dbReference type="ChEBI" id="CHEBI:30616"/>
        <dbReference type="ChEBI" id="CHEBI:43474"/>
        <dbReference type="ChEBI" id="CHEBI:456216"/>
        <dbReference type="EC" id="5.6.2.4"/>
    </reaction>
</comment>
<dbReference type="EMBL" id="KF901056">
    <property type="protein sequence ID" value="AIF16469.1"/>
    <property type="molecule type" value="Genomic_DNA"/>
</dbReference>
<dbReference type="InterPro" id="IPR002789">
    <property type="entry name" value="HerA_central"/>
</dbReference>
<comment type="similarity">
    <text evidence="1">Belongs to the HerA family.</text>
</comment>
<evidence type="ECO:0000256" key="3">
    <source>
        <dbReference type="ARBA" id="ARBA00048954"/>
    </source>
</evidence>
<dbReference type="GO" id="GO:0043138">
    <property type="term" value="F:3'-5' DNA helicase activity"/>
    <property type="evidence" value="ECO:0007669"/>
    <property type="project" value="UniProtKB-EC"/>
</dbReference>
<accession>A0A075HKS2</accession>
<dbReference type="Gene3D" id="3.40.50.300">
    <property type="entry name" value="P-loop containing nucleotide triphosphate hydrolases"/>
    <property type="match status" value="2"/>
</dbReference>
<protein>
    <submittedName>
        <fullName evidence="6">Putative ATPase</fullName>
    </submittedName>
</protein>
<dbReference type="InterPro" id="IPR027417">
    <property type="entry name" value="P-loop_NTPase"/>
</dbReference>
<evidence type="ECO:0000256" key="1">
    <source>
        <dbReference type="ARBA" id="ARBA00007816"/>
    </source>
</evidence>
<evidence type="ECO:0000259" key="5">
    <source>
        <dbReference type="Pfam" id="PF01935"/>
    </source>
</evidence>
<comment type="catalytic activity">
    <reaction evidence="2">
        <text>Couples ATP hydrolysis with the unwinding of duplex DNA by translocating in the 3'-5' direction.</text>
        <dbReference type="EC" id="5.6.2.4"/>
    </reaction>
</comment>
<dbReference type="InterPro" id="IPR008571">
    <property type="entry name" value="HerA-like"/>
</dbReference>
<sequence>MKVLTKDSDGISVLAFPDEKVNLGDYLLVHQVGQRESLVLQVYEEGYLELNSVTEEIIREELLSITGEGILHDPHDVSHVSRIIRDLRVLGCKTRGSIAQNGSFSMGSIWLPSRAESTISSLSTHNLLKASGRKLGHKIDIGTTGDEHEFSVNAEDLDGCLSIITGKKGSGKSHLAKLLASQLVEHGAYVFVFDVNDEYHALAPETIEGKSKVIRWKPGDSLRFTLPYIGKSSISNLLTSVLETPDVSLREFLRIWDNLESQDMLSLSRFGDAIRTWKCNGFVREALSSRYYALVGSRLFTDNDDNAVTIEESIAAHPRGGLFCISLKRSGYSTRRLTIEIILSKILELLERSAIPPVFLFAEEAQLYLRETSWDDLVTRMRHYGIFTTFITNQPDALRNNVYRQADNIFLFNFTNETDLDSISNASTVDRDTLRAIVKTLPTRSCVVLGRTVNELPIVARVSPLGLTALGETRLFFSDRTKIPQLLLAVPKTNGNQTRLSIE</sequence>
<evidence type="ECO:0000256" key="2">
    <source>
        <dbReference type="ARBA" id="ARBA00034617"/>
    </source>
</evidence>
<dbReference type="PANTHER" id="PTHR42957">
    <property type="entry name" value="HELICASE MJ1565-RELATED"/>
    <property type="match status" value="1"/>
</dbReference>
<reference evidence="6" key="1">
    <citation type="journal article" date="2014" name="Genome Biol. Evol.">
        <title>Pangenome evidence for extensive interdomain horizontal transfer affecting lineage core and shell genes in uncultured planktonic thaumarchaeota and euryarchaeota.</title>
        <authorList>
            <person name="Deschamps P."/>
            <person name="Zivanovic Y."/>
            <person name="Moreira D."/>
            <person name="Rodriguez-Valera F."/>
            <person name="Lopez-Garcia P."/>
        </authorList>
    </citation>
    <scope>NUCLEOTIDE SEQUENCE</scope>
</reference>
<dbReference type="PANTHER" id="PTHR42957:SF1">
    <property type="entry name" value="HELICASE MJ1565-RELATED"/>
    <property type="match status" value="1"/>
</dbReference>
<dbReference type="GO" id="GO:0043139">
    <property type="term" value="F:5'-3' DNA helicase activity"/>
    <property type="evidence" value="ECO:0007669"/>
    <property type="project" value="UniProtKB-EC"/>
</dbReference>
<comment type="catalytic activity">
    <reaction evidence="3">
        <text>ATP + H2O = ADP + phosphate + H(+)</text>
        <dbReference type="Rhea" id="RHEA:13065"/>
        <dbReference type="ChEBI" id="CHEBI:15377"/>
        <dbReference type="ChEBI" id="CHEBI:15378"/>
        <dbReference type="ChEBI" id="CHEBI:30616"/>
        <dbReference type="ChEBI" id="CHEBI:43474"/>
        <dbReference type="ChEBI" id="CHEBI:456216"/>
        <dbReference type="EC" id="5.6.2.3"/>
    </reaction>
</comment>
<evidence type="ECO:0000256" key="4">
    <source>
        <dbReference type="ARBA" id="ARBA00048988"/>
    </source>
</evidence>
<dbReference type="SUPFAM" id="SSF52540">
    <property type="entry name" value="P-loop containing nucleoside triphosphate hydrolases"/>
    <property type="match status" value="1"/>
</dbReference>
<dbReference type="AlphaFoldDB" id="A0A075HKS2"/>
<proteinExistence type="inferred from homology"/>
<name>A0A075HKS2_9ARCH</name>
<evidence type="ECO:0000313" key="6">
    <source>
        <dbReference type="EMBL" id="AIF16469.1"/>
    </source>
</evidence>
<feature type="domain" description="Helicase HerA central" evidence="5">
    <location>
        <begin position="164"/>
        <end position="253"/>
    </location>
</feature>
<organism evidence="6">
    <name type="scientific">uncultured marine thaumarchaeote KM3_74_C10</name>
    <dbReference type="NCBI Taxonomy" id="1456270"/>
    <lineage>
        <taxon>Archaea</taxon>
        <taxon>Nitrososphaerota</taxon>
        <taxon>environmental samples</taxon>
    </lineage>
</organism>
<dbReference type="Pfam" id="PF01935">
    <property type="entry name" value="DUF87"/>
    <property type="match status" value="1"/>
</dbReference>